<keyword evidence="5" id="KW-0378">Hydrolase</keyword>
<dbReference type="InterPro" id="IPR050491">
    <property type="entry name" value="AmpC-like"/>
</dbReference>
<keyword evidence="3" id="KW-1133">Transmembrane helix</keyword>
<feature type="transmembrane region" description="Helical" evidence="3">
    <location>
        <begin position="7"/>
        <end position="29"/>
    </location>
</feature>
<accession>A0AAE9ZCI7</accession>
<organism evidence="5 6">
    <name type="scientific">Hyphococcus flavus</name>
    <dbReference type="NCBI Taxonomy" id="1866326"/>
    <lineage>
        <taxon>Bacteria</taxon>
        <taxon>Pseudomonadati</taxon>
        <taxon>Pseudomonadota</taxon>
        <taxon>Alphaproteobacteria</taxon>
        <taxon>Parvularculales</taxon>
        <taxon>Parvularculaceae</taxon>
        <taxon>Hyphococcus</taxon>
    </lineage>
</organism>
<dbReference type="Pfam" id="PF00144">
    <property type="entry name" value="Beta-lactamase"/>
    <property type="match status" value="1"/>
</dbReference>
<evidence type="ECO:0000313" key="6">
    <source>
        <dbReference type="Proteomes" id="UP001214043"/>
    </source>
</evidence>
<keyword evidence="2 3" id="KW-0472">Membrane</keyword>
<dbReference type="InterPro" id="IPR001466">
    <property type="entry name" value="Beta-lactam-related"/>
</dbReference>
<evidence type="ECO:0000256" key="3">
    <source>
        <dbReference type="SAM" id="Phobius"/>
    </source>
</evidence>
<dbReference type="PANTHER" id="PTHR46825:SF11">
    <property type="entry name" value="PENICILLIN-BINDING PROTEIN 4"/>
    <property type="match status" value="1"/>
</dbReference>
<evidence type="ECO:0000259" key="4">
    <source>
        <dbReference type="Pfam" id="PF00144"/>
    </source>
</evidence>
<evidence type="ECO:0000256" key="1">
    <source>
        <dbReference type="ARBA" id="ARBA00004370"/>
    </source>
</evidence>
<keyword evidence="6" id="KW-1185">Reference proteome</keyword>
<dbReference type="Proteomes" id="UP001214043">
    <property type="component" value="Chromosome"/>
</dbReference>
<keyword evidence="3" id="KW-0812">Transmembrane</keyword>
<evidence type="ECO:0000313" key="5">
    <source>
        <dbReference type="EMBL" id="WDI32239.1"/>
    </source>
</evidence>
<dbReference type="GO" id="GO:0016787">
    <property type="term" value="F:hydrolase activity"/>
    <property type="evidence" value="ECO:0007669"/>
    <property type="project" value="UniProtKB-KW"/>
</dbReference>
<dbReference type="AlphaFoldDB" id="A0AAE9ZCI7"/>
<comment type="subcellular location">
    <subcellularLocation>
        <location evidence="1">Membrane</location>
    </subcellularLocation>
</comment>
<sequence>MLLGRILIAALFFIIAGLAWFIWPFYGFYAHQGEAPFPPWGWIEFEGADAPAMQDVLDENYAVAGEKVLAAMKEHRQTIGAPAMTAAVSVEGEVVWQGAVGWADIRKKKQATPNTILRIGSTSKAVTATALARLVDRDVIDLDAPISTYMDDLPNPEWKTITPRMLASHMAGVPHYGDNQDTAGKLKTGTLKHHYADVRDALEIFDESPLLFPPGENFEYSSLGTVLLGAVMSEAAGKPYRQIIQEEVVEPAGTTSMIVAPMRAGANENLATFYYIDGDRYREWRPIDLSHRLPGGGWAASSADLVRIGALQFDENFISTKTRTEFWTPQKLNSGEVNEQDYAIGWRWREWEVDGVGLARNANHGGVSRGAQSWLLVFPDYEMAIAFNINSKTDEFSEFGGFYQTIFREFALAKNQTQ</sequence>
<evidence type="ECO:0000256" key="2">
    <source>
        <dbReference type="ARBA" id="ARBA00023136"/>
    </source>
</evidence>
<proteinExistence type="predicted"/>
<dbReference type="Gene3D" id="3.40.710.10">
    <property type="entry name" value="DD-peptidase/beta-lactamase superfamily"/>
    <property type="match status" value="1"/>
</dbReference>
<dbReference type="PANTHER" id="PTHR46825">
    <property type="entry name" value="D-ALANYL-D-ALANINE-CARBOXYPEPTIDASE/ENDOPEPTIDASE AMPH"/>
    <property type="match status" value="1"/>
</dbReference>
<protein>
    <submittedName>
        <fullName evidence="5">Serine hydrolase</fullName>
    </submittedName>
</protein>
<dbReference type="SUPFAM" id="SSF56601">
    <property type="entry name" value="beta-lactamase/transpeptidase-like"/>
    <property type="match status" value="1"/>
</dbReference>
<name>A0AAE9ZCI7_9PROT</name>
<dbReference type="KEGG" id="hfl:PUV54_03405"/>
<feature type="domain" description="Beta-lactamase-related" evidence="4">
    <location>
        <begin position="72"/>
        <end position="396"/>
    </location>
</feature>
<reference evidence="5" key="1">
    <citation type="submission" date="2023-02" db="EMBL/GenBank/DDBJ databases">
        <title>Genome sequence of Hyphococcus flavus.</title>
        <authorList>
            <person name="Rong J.-C."/>
            <person name="Zhao Q."/>
            <person name="Yi M."/>
            <person name="Wu J.-Y."/>
        </authorList>
    </citation>
    <scope>NUCLEOTIDE SEQUENCE</scope>
    <source>
        <strain evidence="5">MCCC 1K03223</strain>
    </source>
</reference>
<dbReference type="InterPro" id="IPR012338">
    <property type="entry name" value="Beta-lactam/transpept-like"/>
</dbReference>
<gene>
    <name evidence="5" type="ORF">PUV54_03405</name>
</gene>
<dbReference type="EMBL" id="CP118166">
    <property type="protein sequence ID" value="WDI32239.1"/>
    <property type="molecule type" value="Genomic_DNA"/>
</dbReference>
<dbReference type="RefSeq" id="WP_274494156.1">
    <property type="nucleotide sequence ID" value="NZ_CP118166.1"/>
</dbReference>
<dbReference type="GO" id="GO:0016020">
    <property type="term" value="C:membrane"/>
    <property type="evidence" value="ECO:0007669"/>
    <property type="project" value="UniProtKB-SubCell"/>
</dbReference>